<protein>
    <submittedName>
        <fullName evidence="1">Uncharacterized protein</fullName>
    </submittedName>
</protein>
<organism evidence="1">
    <name type="scientific">marine metagenome</name>
    <dbReference type="NCBI Taxonomy" id="408172"/>
    <lineage>
        <taxon>unclassified sequences</taxon>
        <taxon>metagenomes</taxon>
        <taxon>ecological metagenomes</taxon>
    </lineage>
</organism>
<dbReference type="EMBL" id="UINC01028019">
    <property type="protein sequence ID" value="SVB08270.1"/>
    <property type="molecule type" value="Genomic_DNA"/>
</dbReference>
<gene>
    <name evidence="1" type="ORF">METZ01_LOCUS161124</name>
</gene>
<name>A0A382B383_9ZZZZ</name>
<dbReference type="AlphaFoldDB" id="A0A382B383"/>
<reference evidence="1" key="1">
    <citation type="submission" date="2018-05" db="EMBL/GenBank/DDBJ databases">
        <authorList>
            <person name="Lanie J.A."/>
            <person name="Ng W.-L."/>
            <person name="Kazmierczak K.M."/>
            <person name="Andrzejewski T.M."/>
            <person name="Davidsen T.M."/>
            <person name="Wayne K.J."/>
            <person name="Tettelin H."/>
            <person name="Glass J.I."/>
            <person name="Rusch D."/>
            <person name="Podicherti R."/>
            <person name="Tsui H.-C.T."/>
            <person name="Winkler M.E."/>
        </authorList>
    </citation>
    <scope>NUCLEOTIDE SEQUENCE</scope>
</reference>
<evidence type="ECO:0000313" key="1">
    <source>
        <dbReference type="EMBL" id="SVB08270.1"/>
    </source>
</evidence>
<sequence>MTVKLKTIVKNNFWILEEDGTKVGTVNKKDEENFQLLSLSNEQPVTMTLDDIITRWGKDCFKEPVKVDVEKSITTAGEVFLLFGYPCASKPTNEMYDVQRKLPLYTKNNKSNSVHSAGYYIVQYPSNGWSRGFCPKLVTLERYPYKGPFKTKQDMSLALKQSRQEK</sequence>
<proteinExistence type="predicted"/>
<accession>A0A382B383</accession>